<dbReference type="InterPro" id="IPR058124">
    <property type="entry name" value="CpxR-like_REC"/>
</dbReference>
<organism evidence="12 13">
    <name type="scientific">Rheinheimera tilapiae</name>
    <dbReference type="NCBI Taxonomy" id="875043"/>
    <lineage>
        <taxon>Bacteria</taxon>
        <taxon>Pseudomonadati</taxon>
        <taxon>Pseudomonadota</taxon>
        <taxon>Gammaproteobacteria</taxon>
        <taxon>Chromatiales</taxon>
        <taxon>Chromatiaceae</taxon>
        <taxon>Rheinheimera</taxon>
    </lineage>
</organism>
<evidence type="ECO:0000256" key="5">
    <source>
        <dbReference type="ARBA" id="ARBA00023015"/>
    </source>
</evidence>
<evidence type="ECO:0000256" key="6">
    <source>
        <dbReference type="ARBA" id="ARBA00023125"/>
    </source>
</evidence>
<comment type="subcellular location">
    <subcellularLocation>
        <location evidence="1">Cytoplasm</location>
    </subcellularLocation>
</comment>
<dbReference type="SUPFAM" id="SSF46894">
    <property type="entry name" value="C-terminal effector domain of the bipartite response regulators"/>
    <property type="match status" value="1"/>
</dbReference>
<dbReference type="InterPro" id="IPR011006">
    <property type="entry name" value="CheY-like_superfamily"/>
</dbReference>
<gene>
    <name evidence="12" type="ORF">ACFFJP_00475</name>
</gene>
<dbReference type="InterPro" id="IPR036388">
    <property type="entry name" value="WH-like_DNA-bd_sf"/>
</dbReference>
<dbReference type="EMBL" id="JBHLXP010000001">
    <property type="protein sequence ID" value="MFC0046757.1"/>
    <property type="molecule type" value="Genomic_DNA"/>
</dbReference>
<evidence type="ECO:0000256" key="3">
    <source>
        <dbReference type="ARBA" id="ARBA00022553"/>
    </source>
</evidence>
<dbReference type="Pfam" id="PF00072">
    <property type="entry name" value="Response_reg"/>
    <property type="match status" value="1"/>
</dbReference>
<dbReference type="Pfam" id="PF00486">
    <property type="entry name" value="Trans_reg_C"/>
    <property type="match status" value="1"/>
</dbReference>
<dbReference type="PROSITE" id="PS50110">
    <property type="entry name" value="RESPONSE_REGULATORY"/>
    <property type="match status" value="1"/>
</dbReference>
<evidence type="ECO:0000259" key="11">
    <source>
        <dbReference type="PROSITE" id="PS51755"/>
    </source>
</evidence>
<dbReference type="SMART" id="SM00448">
    <property type="entry name" value="REC"/>
    <property type="match status" value="1"/>
</dbReference>
<keyword evidence="13" id="KW-1185">Reference proteome</keyword>
<evidence type="ECO:0000313" key="12">
    <source>
        <dbReference type="EMBL" id="MFC0046757.1"/>
    </source>
</evidence>
<proteinExistence type="predicted"/>
<evidence type="ECO:0000256" key="1">
    <source>
        <dbReference type="ARBA" id="ARBA00004496"/>
    </source>
</evidence>
<dbReference type="PANTHER" id="PTHR48111:SF39">
    <property type="entry name" value="TRANSCRIPTIONAL REGULATORY PROTEIN CPXR"/>
    <property type="match status" value="1"/>
</dbReference>
<evidence type="ECO:0000256" key="2">
    <source>
        <dbReference type="ARBA" id="ARBA00022490"/>
    </source>
</evidence>
<keyword evidence="6 9" id="KW-0238">DNA-binding</keyword>
<evidence type="ECO:0000313" key="13">
    <source>
        <dbReference type="Proteomes" id="UP001589813"/>
    </source>
</evidence>
<dbReference type="Proteomes" id="UP001589813">
    <property type="component" value="Unassembled WGS sequence"/>
</dbReference>
<evidence type="ECO:0000256" key="4">
    <source>
        <dbReference type="ARBA" id="ARBA00023012"/>
    </source>
</evidence>
<feature type="DNA-binding region" description="OmpR/PhoB-type" evidence="9">
    <location>
        <begin position="124"/>
        <end position="225"/>
    </location>
</feature>
<keyword evidence="4" id="KW-0902">Two-component regulatory system</keyword>
<dbReference type="InterPro" id="IPR016032">
    <property type="entry name" value="Sig_transdc_resp-reg_C-effctor"/>
</dbReference>
<dbReference type="CDD" id="cd00383">
    <property type="entry name" value="trans_reg_C"/>
    <property type="match status" value="1"/>
</dbReference>
<comment type="caution">
    <text evidence="12">The sequence shown here is derived from an EMBL/GenBank/DDBJ whole genome shotgun (WGS) entry which is preliminary data.</text>
</comment>
<protein>
    <submittedName>
        <fullName evidence="12">Response regulator</fullName>
    </submittedName>
</protein>
<reference evidence="12 13" key="1">
    <citation type="submission" date="2024-09" db="EMBL/GenBank/DDBJ databases">
        <authorList>
            <person name="Sun Q."/>
            <person name="Mori K."/>
        </authorList>
    </citation>
    <scope>NUCLEOTIDE SEQUENCE [LARGE SCALE GENOMIC DNA]</scope>
    <source>
        <strain evidence="12 13">KCTC 23315</strain>
    </source>
</reference>
<dbReference type="Gene3D" id="6.10.250.690">
    <property type="match status" value="1"/>
</dbReference>
<dbReference type="CDD" id="cd17623">
    <property type="entry name" value="REC_OmpR_CpxR"/>
    <property type="match status" value="1"/>
</dbReference>
<feature type="modified residue" description="4-aspartylphosphate" evidence="8">
    <location>
        <position position="52"/>
    </location>
</feature>
<dbReference type="InterPro" id="IPR001867">
    <property type="entry name" value="OmpR/PhoB-type_DNA-bd"/>
</dbReference>
<name>A0ABV6B7B8_9GAMM</name>
<dbReference type="Gene3D" id="3.40.50.2300">
    <property type="match status" value="1"/>
</dbReference>
<sequence>MAQLLLIDDDKALTAMLATYLQRESFQVTVANDGLTGLQLALGQQYDLLVLDVMMPQLDGIALLKRLRQVSDKPVLMLTARGDDIDRVVGLELGADDYVPKPCLPRELVARIRAILRRVQLQQQPDLQLHEGPLLLTPANRSASVYGRALELTGAEFSLLWLLVSQAGRIVSKADLSAQGLGKTLSQYDRSIDVHISNIRAKLGPRPDNQPWIEAVRGKGYQWLKYSSQG</sequence>
<feature type="domain" description="OmpR/PhoB-type" evidence="11">
    <location>
        <begin position="124"/>
        <end position="225"/>
    </location>
</feature>
<evidence type="ECO:0000256" key="8">
    <source>
        <dbReference type="PROSITE-ProRule" id="PRU00169"/>
    </source>
</evidence>
<keyword evidence="5" id="KW-0805">Transcription regulation</keyword>
<keyword evidence="7" id="KW-0804">Transcription</keyword>
<feature type="domain" description="Response regulatory" evidence="10">
    <location>
        <begin position="3"/>
        <end position="116"/>
    </location>
</feature>
<dbReference type="SMART" id="SM00862">
    <property type="entry name" value="Trans_reg_C"/>
    <property type="match status" value="1"/>
</dbReference>
<dbReference type="PROSITE" id="PS51755">
    <property type="entry name" value="OMPR_PHOB"/>
    <property type="match status" value="1"/>
</dbReference>
<keyword evidence="3 8" id="KW-0597">Phosphoprotein</keyword>
<dbReference type="InterPro" id="IPR001789">
    <property type="entry name" value="Sig_transdc_resp-reg_receiver"/>
</dbReference>
<accession>A0ABV6B7B8</accession>
<dbReference type="RefSeq" id="WP_377239334.1">
    <property type="nucleotide sequence ID" value="NZ_JBHLXP010000001.1"/>
</dbReference>
<evidence type="ECO:0000256" key="7">
    <source>
        <dbReference type="ARBA" id="ARBA00023163"/>
    </source>
</evidence>
<evidence type="ECO:0000259" key="10">
    <source>
        <dbReference type="PROSITE" id="PS50110"/>
    </source>
</evidence>
<evidence type="ECO:0000256" key="9">
    <source>
        <dbReference type="PROSITE-ProRule" id="PRU01091"/>
    </source>
</evidence>
<dbReference type="PANTHER" id="PTHR48111">
    <property type="entry name" value="REGULATOR OF RPOS"/>
    <property type="match status" value="1"/>
</dbReference>
<keyword evidence="2" id="KW-0963">Cytoplasm</keyword>
<dbReference type="Gene3D" id="1.10.10.10">
    <property type="entry name" value="Winged helix-like DNA-binding domain superfamily/Winged helix DNA-binding domain"/>
    <property type="match status" value="1"/>
</dbReference>
<dbReference type="InterPro" id="IPR039420">
    <property type="entry name" value="WalR-like"/>
</dbReference>
<dbReference type="SUPFAM" id="SSF52172">
    <property type="entry name" value="CheY-like"/>
    <property type="match status" value="1"/>
</dbReference>